<feature type="region of interest" description="Disordered" evidence="8">
    <location>
        <begin position="101"/>
        <end position="122"/>
    </location>
</feature>
<dbReference type="OrthoDB" id="5600252at2759"/>
<dbReference type="OMA" id="WLQSDKH"/>
<dbReference type="KEGG" id="mis:MICPUN_79480"/>
<dbReference type="GO" id="GO:0016787">
    <property type="term" value="F:hydrolase activity"/>
    <property type="evidence" value="ECO:0007669"/>
    <property type="project" value="UniProtKB-KW"/>
</dbReference>
<dbReference type="EMBL" id="CP001324">
    <property type="protein sequence ID" value="ACO61749.1"/>
    <property type="molecule type" value="Genomic_DNA"/>
</dbReference>
<evidence type="ECO:0000313" key="12">
    <source>
        <dbReference type="Proteomes" id="UP000002009"/>
    </source>
</evidence>
<keyword evidence="3" id="KW-0378">Hydrolase</keyword>
<organism evidence="11 12">
    <name type="scientific">Micromonas commoda (strain RCC299 / NOUM17 / CCMP2709)</name>
    <name type="common">Picoplanktonic green alga</name>
    <dbReference type="NCBI Taxonomy" id="296587"/>
    <lineage>
        <taxon>Eukaryota</taxon>
        <taxon>Viridiplantae</taxon>
        <taxon>Chlorophyta</taxon>
        <taxon>Mamiellophyceae</taxon>
        <taxon>Mamiellales</taxon>
        <taxon>Mamiellaceae</taxon>
        <taxon>Micromonas</taxon>
    </lineage>
</organism>
<protein>
    <recommendedName>
        <fullName evidence="1">RNA helicase</fullName>
        <ecNumber evidence="1">3.6.4.13</ecNumber>
    </recommendedName>
</protein>
<keyword evidence="2" id="KW-0547">Nucleotide-binding</keyword>
<dbReference type="Proteomes" id="UP000002009">
    <property type="component" value="Chromosome 3"/>
</dbReference>
<evidence type="ECO:0000259" key="9">
    <source>
        <dbReference type="PROSITE" id="PS51192"/>
    </source>
</evidence>
<dbReference type="InterPro" id="IPR014001">
    <property type="entry name" value="Helicase_ATP-bd"/>
</dbReference>
<gene>
    <name evidence="11" type="ORF">MICPUN_79480</name>
</gene>
<dbReference type="STRING" id="296587.C1E1I8"/>
<feature type="region of interest" description="Disordered" evidence="8">
    <location>
        <begin position="937"/>
        <end position="971"/>
    </location>
</feature>
<dbReference type="AlphaFoldDB" id="C1E1I8"/>
<dbReference type="SMART" id="SM00487">
    <property type="entry name" value="DEXDc"/>
    <property type="match status" value="1"/>
</dbReference>
<dbReference type="Pfam" id="PF00271">
    <property type="entry name" value="Helicase_C"/>
    <property type="match status" value="1"/>
</dbReference>
<keyword evidence="6" id="KW-0694">RNA-binding</keyword>
<dbReference type="PANTHER" id="PTHR18934">
    <property type="entry name" value="ATP-DEPENDENT RNA HELICASE"/>
    <property type="match status" value="1"/>
</dbReference>
<dbReference type="Pfam" id="PF26026">
    <property type="entry name" value="RNA_hel_CTD"/>
    <property type="match status" value="1"/>
</dbReference>
<dbReference type="InParanoid" id="C1E1I8"/>
<dbReference type="GO" id="GO:0005634">
    <property type="term" value="C:nucleus"/>
    <property type="evidence" value="ECO:0007669"/>
    <property type="project" value="TreeGrafter"/>
</dbReference>
<dbReference type="SMART" id="SM00847">
    <property type="entry name" value="HA2"/>
    <property type="match status" value="1"/>
</dbReference>
<dbReference type="Gene3D" id="3.40.50.300">
    <property type="entry name" value="P-loop containing nucleotide triphosphate hydrolases"/>
    <property type="match status" value="2"/>
</dbReference>
<dbReference type="Pfam" id="PF21010">
    <property type="entry name" value="HA2_C"/>
    <property type="match status" value="1"/>
</dbReference>
<dbReference type="RefSeq" id="XP_002500491.1">
    <property type="nucleotide sequence ID" value="XM_002500445.1"/>
</dbReference>
<dbReference type="GO" id="GO:0005524">
    <property type="term" value="F:ATP binding"/>
    <property type="evidence" value="ECO:0007669"/>
    <property type="project" value="UniProtKB-KW"/>
</dbReference>
<dbReference type="InterPro" id="IPR027417">
    <property type="entry name" value="P-loop_NTPase"/>
</dbReference>
<dbReference type="PROSITE" id="PS00690">
    <property type="entry name" value="DEAH_ATP_HELICASE"/>
    <property type="match status" value="1"/>
</dbReference>
<dbReference type="SUPFAM" id="SSF52540">
    <property type="entry name" value="P-loop containing nucleoside triphosphate hydrolases"/>
    <property type="match status" value="1"/>
</dbReference>
<feature type="domain" description="Helicase C-terminal" evidence="10">
    <location>
        <begin position="408"/>
        <end position="585"/>
    </location>
</feature>
<dbReference type="FunCoup" id="C1E1I8">
    <property type="interactions" value="1787"/>
</dbReference>
<evidence type="ECO:0000256" key="4">
    <source>
        <dbReference type="ARBA" id="ARBA00022806"/>
    </source>
</evidence>
<keyword evidence="5" id="KW-0067">ATP-binding</keyword>
<keyword evidence="4" id="KW-0347">Helicase</keyword>
<dbReference type="InterPro" id="IPR059023">
    <property type="entry name" value="RNA_hel_CTD"/>
</dbReference>
<evidence type="ECO:0000256" key="6">
    <source>
        <dbReference type="ARBA" id="ARBA00022884"/>
    </source>
</evidence>
<dbReference type="Gene3D" id="1.20.120.1080">
    <property type="match status" value="1"/>
</dbReference>
<dbReference type="InterPro" id="IPR048333">
    <property type="entry name" value="HA2_WH"/>
</dbReference>
<evidence type="ECO:0000256" key="5">
    <source>
        <dbReference type="ARBA" id="ARBA00022840"/>
    </source>
</evidence>
<feature type="domain" description="Helicase ATP-binding" evidence="9">
    <location>
        <begin position="174"/>
        <end position="341"/>
    </location>
</feature>
<feature type="region of interest" description="Disordered" evidence="8">
    <location>
        <begin position="374"/>
        <end position="405"/>
    </location>
</feature>
<dbReference type="FunFam" id="1.20.120.1080:FF:000002">
    <property type="entry name" value="Putative ATP-dependent RNA helicase DHX36"/>
    <property type="match status" value="1"/>
</dbReference>
<evidence type="ECO:0000256" key="8">
    <source>
        <dbReference type="SAM" id="MobiDB-lite"/>
    </source>
</evidence>
<dbReference type="InterPro" id="IPR011545">
    <property type="entry name" value="DEAD/DEAH_box_helicase_dom"/>
</dbReference>
<dbReference type="EC" id="3.6.4.13" evidence="1"/>
<dbReference type="Pfam" id="PF04408">
    <property type="entry name" value="WHD_HA2"/>
    <property type="match status" value="1"/>
</dbReference>
<dbReference type="SMART" id="SM00490">
    <property type="entry name" value="HELICc"/>
    <property type="match status" value="1"/>
</dbReference>
<accession>C1E1I8</accession>
<dbReference type="InterPro" id="IPR001650">
    <property type="entry name" value="Helicase_C-like"/>
</dbReference>
<evidence type="ECO:0000256" key="7">
    <source>
        <dbReference type="ARBA" id="ARBA00060772"/>
    </source>
</evidence>
<dbReference type="GO" id="GO:0003723">
    <property type="term" value="F:RNA binding"/>
    <property type="evidence" value="ECO:0007669"/>
    <property type="project" value="UniProtKB-KW"/>
</dbReference>
<proteinExistence type="inferred from homology"/>
<evidence type="ECO:0000259" key="10">
    <source>
        <dbReference type="PROSITE" id="PS51194"/>
    </source>
</evidence>
<dbReference type="Pfam" id="PF00270">
    <property type="entry name" value="DEAD"/>
    <property type="match status" value="1"/>
</dbReference>
<evidence type="ECO:0000256" key="1">
    <source>
        <dbReference type="ARBA" id="ARBA00012552"/>
    </source>
</evidence>
<comment type="similarity">
    <text evidence="7">Belongs to the DExH box helicase family.</text>
</comment>
<dbReference type="eggNOG" id="KOG0920">
    <property type="taxonomic scope" value="Eukaryota"/>
</dbReference>
<keyword evidence="12" id="KW-1185">Reference proteome</keyword>
<dbReference type="PANTHER" id="PTHR18934:SF237">
    <property type="entry name" value="ATP-DEPENDENT DNA_RNA HELICASE DHX36"/>
    <property type="match status" value="1"/>
</dbReference>
<dbReference type="Pfam" id="PF07717">
    <property type="entry name" value="OB_NTP_bind"/>
    <property type="match status" value="1"/>
</dbReference>
<feature type="compositionally biased region" description="Basic and acidic residues" evidence="8">
    <location>
        <begin position="112"/>
        <end position="122"/>
    </location>
</feature>
<name>C1E1I8_MICCC</name>
<reference evidence="11 12" key="1">
    <citation type="journal article" date="2009" name="Science">
        <title>Green evolution and dynamic adaptations revealed by genomes of the marine picoeukaryotes Micromonas.</title>
        <authorList>
            <person name="Worden A.Z."/>
            <person name="Lee J.H."/>
            <person name="Mock T."/>
            <person name="Rouze P."/>
            <person name="Simmons M.P."/>
            <person name="Aerts A.L."/>
            <person name="Allen A.E."/>
            <person name="Cuvelier M.L."/>
            <person name="Derelle E."/>
            <person name="Everett M.V."/>
            <person name="Foulon E."/>
            <person name="Grimwood J."/>
            <person name="Gundlach H."/>
            <person name="Henrissat B."/>
            <person name="Napoli C."/>
            <person name="McDonald S.M."/>
            <person name="Parker M.S."/>
            <person name="Rombauts S."/>
            <person name="Salamov A."/>
            <person name="Von Dassow P."/>
            <person name="Badger J.H."/>
            <person name="Coutinho P.M."/>
            <person name="Demir E."/>
            <person name="Dubchak I."/>
            <person name="Gentemann C."/>
            <person name="Eikrem W."/>
            <person name="Gready J.E."/>
            <person name="John U."/>
            <person name="Lanier W."/>
            <person name="Lindquist E.A."/>
            <person name="Lucas S."/>
            <person name="Mayer K.F."/>
            <person name="Moreau H."/>
            <person name="Not F."/>
            <person name="Otillar R."/>
            <person name="Panaud O."/>
            <person name="Pangilinan J."/>
            <person name="Paulsen I."/>
            <person name="Piegu B."/>
            <person name="Poliakov A."/>
            <person name="Robbens S."/>
            <person name="Schmutz J."/>
            <person name="Toulza E."/>
            <person name="Wyss T."/>
            <person name="Zelensky A."/>
            <person name="Zhou K."/>
            <person name="Armbrust E.V."/>
            <person name="Bhattacharya D."/>
            <person name="Goodenough U.W."/>
            <person name="Van de Peer Y."/>
            <person name="Grigoriev I.V."/>
        </authorList>
    </citation>
    <scope>NUCLEOTIDE SEQUENCE [LARGE SCALE GENOMIC DNA]</scope>
    <source>
        <strain evidence="12">RCC299 / NOUM17</strain>
    </source>
</reference>
<evidence type="ECO:0000256" key="3">
    <source>
        <dbReference type="ARBA" id="ARBA00022801"/>
    </source>
</evidence>
<evidence type="ECO:0000256" key="2">
    <source>
        <dbReference type="ARBA" id="ARBA00022741"/>
    </source>
</evidence>
<dbReference type="CDD" id="cd18791">
    <property type="entry name" value="SF2_C_RHA"/>
    <property type="match status" value="1"/>
</dbReference>
<feature type="compositionally biased region" description="Basic and acidic residues" evidence="8">
    <location>
        <begin position="937"/>
        <end position="947"/>
    </location>
</feature>
<evidence type="ECO:0000313" key="11">
    <source>
        <dbReference type="EMBL" id="ACO61749.1"/>
    </source>
</evidence>
<dbReference type="InterPro" id="IPR011709">
    <property type="entry name" value="DEAD-box_helicase_OB_fold"/>
</dbReference>
<dbReference type="CDD" id="cd17917">
    <property type="entry name" value="DEXHc_RHA-like"/>
    <property type="match status" value="1"/>
</dbReference>
<dbReference type="GeneID" id="8242106"/>
<dbReference type="FunFam" id="3.40.50.300:FF:000526">
    <property type="entry name" value="DExH-box ATP-dependent RNA helicase DExH3"/>
    <property type="match status" value="1"/>
</dbReference>
<dbReference type="PROSITE" id="PS51192">
    <property type="entry name" value="HELICASE_ATP_BIND_1"/>
    <property type="match status" value="1"/>
</dbReference>
<feature type="region of interest" description="Disordered" evidence="8">
    <location>
        <begin position="1004"/>
        <end position="1024"/>
    </location>
</feature>
<dbReference type="PROSITE" id="PS51194">
    <property type="entry name" value="HELICASE_CTER"/>
    <property type="match status" value="1"/>
</dbReference>
<feature type="compositionally biased region" description="Gly residues" evidence="8">
    <location>
        <begin position="948"/>
        <end position="971"/>
    </location>
</feature>
<dbReference type="InterPro" id="IPR002464">
    <property type="entry name" value="DNA/RNA_helicase_DEAH_CS"/>
</dbReference>
<sequence length="1024" mass="110848">MEDLVNDPHAEEIVVRENYGRDGAAEIGAIARGLRLHFRQYGKGTNTALVASKVPLPDYRADLDGRRRAEHEVDMSPDTMAIVARALHDSPSVEDLSANLGSLTHASQSKRQRGDGDRSRSRVDEASHLLRRDAAVDAAAQKAELERLESPHVAARMAQRARLPAFERRDELLAAVDACTNVLVVSGETGCGKTTQLPQFVLERALASGDASVTGILCTQPRRISAISVAARVAQERGEELGESVGYQIRLEARRSAATRLLFCTTGVLLRRLAVEPTLDSVSHVFVDEIHERGMNEDFLLVVLRDLLPRRPDLKIVLMSATLDAGLFAAYFGGAPVAHIPGFTYNVRTLFLEDALEAFGTRLVVSPPDARRDGFGGFGGKRRGRFGGGRREPTPGYNPDEDEDGGDNLVATLVATCDPADPDGDGAILVFLTGWDEITKVNDLMRADPLLGDRTKCAVLPLHGAMPTANQREIFDRPPRGVRKIILSTNIAETSITIDDVTHVVDCGKSKEKTYDALNNLACLQPAWISKASAHQRRGRAGRVREGVCYRLYTKAQHAKMADHATPELLRTPLEELCLTIKSLGLGLCEPFIARALQPPEPKSVHNAIELLITIGALSRRTEELTPLGRHLAALPVDPRVGKMLVTAATFGCLSPALTIAAGMAYKDPFVLPMDKKHQADAVRRRLAGDTRSDHIALVRAFEGWTRARRDGGNREGWEYCRRNFLSGNTLELMSDMRRQFADLLHGIGFLPDGARSADRVDAAHNRHAADVAMLRAVICAGMYPRLVSVRPRGRRNELKTHEDGKVECHPSSVNSEFGVSFPFPWLVYCEKVKTSGVYIRDSTCVPAYAVLLLGGDLDEEPDGTAGDGDDDVGIRVCGGHYTFSAPRDVLALVRKLRREIDSLLDAKARNPGLGGFGCGFVDAMRALVADEEHRAYGGDDRGRDRGGGGGDRGGGWGRRGGRGGFGGAPGTSGGDWECSNGCGLVFGGKRSCFRCGAPREGDRGDGGRGGLGGGPPAPRHVRF</sequence>
<dbReference type="InterPro" id="IPR007502">
    <property type="entry name" value="Helicase-assoc_dom"/>
</dbReference>
<dbReference type="GO" id="GO:0003724">
    <property type="term" value="F:RNA helicase activity"/>
    <property type="evidence" value="ECO:0007669"/>
    <property type="project" value="UniProtKB-EC"/>
</dbReference>